<reference evidence="1 2" key="1">
    <citation type="submission" date="2018-07" db="EMBL/GenBank/DDBJ databases">
        <title>Genomic Encyclopedia of Type Strains, Phase III (KMG-III): the genomes of soil and plant-associated and newly described type strains.</title>
        <authorList>
            <person name="Whitman W."/>
        </authorList>
    </citation>
    <scope>NUCLEOTIDE SEQUENCE [LARGE SCALE GENOMIC DNA]</scope>
    <source>
        <strain evidence="1 2">CECT 7506</strain>
    </source>
</reference>
<keyword evidence="2" id="KW-1185">Reference proteome</keyword>
<comment type="caution">
    <text evidence="1">The sequence shown here is derived from an EMBL/GenBank/DDBJ whole genome shotgun (WGS) entry which is preliminary data.</text>
</comment>
<proteinExistence type="predicted"/>
<accession>A0A368W8I9</accession>
<evidence type="ECO:0000313" key="1">
    <source>
        <dbReference type="EMBL" id="RCW48959.1"/>
    </source>
</evidence>
<organism evidence="1 2">
    <name type="scientific">Paenibacillus prosopidis</name>
    <dbReference type="NCBI Taxonomy" id="630520"/>
    <lineage>
        <taxon>Bacteria</taxon>
        <taxon>Bacillati</taxon>
        <taxon>Bacillota</taxon>
        <taxon>Bacilli</taxon>
        <taxon>Bacillales</taxon>
        <taxon>Paenibacillaceae</taxon>
        <taxon>Paenibacillus</taxon>
    </lineage>
</organism>
<dbReference type="OrthoDB" id="2659991at2"/>
<dbReference type="RefSeq" id="WP_114379712.1">
    <property type="nucleotide sequence ID" value="NZ_QPJD01000005.1"/>
</dbReference>
<dbReference type="Proteomes" id="UP000252415">
    <property type="component" value="Unassembled WGS sequence"/>
</dbReference>
<sequence length="147" mass="16638">MIVLCVFVLTGCTEHSNYFYSGMENKDIPELSNSQSIEFFNVYKGHTDNWAAVYIIYKTKDTDNYVTKKLLKYIGKKPNPTGKISYDYDAGDDVGSGGVSVTDEPENGIYDLGPSTVMTALGQDYIVKFLIKWEEHSEMIEMKSEKE</sequence>
<name>A0A368W8I9_9BACL</name>
<protein>
    <submittedName>
        <fullName evidence="1">Uncharacterized protein</fullName>
    </submittedName>
</protein>
<evidence type="ECO:0000313" key="2">
    <source>
        <dbReference type="Proteomes" id="UP000252415"/>
    </source>
</evidence>
<dbReference type="EMBL" id="QPJD01000005">
    <property type="protein sequence ID" value="RCW48959.1"/>
    <property type="molecule type" value="Genomic_DNA"/>
</dbReference>
<dbReference type="AlphaFoldDB" id="A0A368W8I9"/>
<gene>
    <name evidence="1" type="ORF">DFP97_105144</name>
</gene>